<sequence length="838" mass="85273">MAAVTPSGQSADNIQVEAPALIADGVNTAAEAATVAAAGGPALGALGGAGDIQRPPGAAAEMAIGEFWPSISENDIQRVVDEHRAAEQRFSDYGDTLKRKRSESPNLLQGQAGAGRVERLTEMMNHAYAVADHLGAKAVTGESYKSTVVGLKTDLTRIGDAAQTAWEAAQTAKTPFSVAPYKTEAATAQSVALGDIAAAPPPEPMPDYESDGSATPVDHKTQEHEPTTEKEDTGAEENANEPDAEVNEPGSVSEQVHKNNSEASPLDGSTPDIESTGQSHAPMTEAPTQPVSDPGTVAMPPVVGTPTGSPGMPTNLPTAGTPSAGAGVGSMRPPQMPSGLNALSGNSLKDAATTPASSMSEALSSNPLANNPNLSSAASSFQSGLASGMGASGAVPPPALEKFAGPHPSSAAVSPGGGQVPVVPAQEASAAPAPAAPGAPAPAGGGGGGMAPAPGGGGLMPYVPPGGAIPPPAPGGATLPTSAQPVQSPGASAQQSAGGPPVVASSSGSGAAAGAVAASEPEPSAELVLARRILDGLVRGTEFRDDLLNSGFVQWAVSVLELPTGQLVAIASTVGDGGYVPPGVVIPASAQLAVYDRALPIGWAHRFVGVDAAAKLLAAHAEELARVGDVRPAAMVSSELAVQRPREWVGEFEAVRVADIRLSRGEAPTAGGGYRHRLEAVAPDIWAKTQRVLGEAMWRRVAEAVAQTVLDEAKAVEADRPPMTPPLVDPYDRREVVERLGAGQPVDWDAHHKHVAKRGVLHPDTVLDPDHSKESELTRTLYAHFYRAGLIVEMLRCWRDQPVSLPDVAYCGWAAGFGHAVDGALNQALAVLEPGQRR</sequence>
<feature type="compositionally biased region" description="Polar residues" evidence="1">
    <location>
        <begin position="272"/>
        <end position="291"/>
    </location>
</feature>
<protein>
    <submittedName>
        <fullName evidence="2">Uncharacterized protein</fullName>
    </submittedName>
</protein>
<feature type="compositionally biased region" description="Pro residues" evidence="1">
    <location>
        <begin position="462"/>
        <end position="474"/>
    </location>
</feature>
<gene>
    <name evidence="2" type="ORF">RMCFA_6598</name>
</gene>
<feature type="compositionally biased region" description="Gly residues" evidence="1">
    <location>
        <begin position="443"/>
        <end position="459"/>
    </location>
</feature>
<dbReference type="Proteomes" id="UP000069705">
    <property type="component" value="Unassembled WGS sequence"/>
</dbReference>
<proteinExistence type="predicted"/>
<feature type="compositionally biased region" description="Basic and acidic residues" evidence="1">
    <location>
        <begin position="217"/>
        <end position="233"/>
    </location>
</feature>
<feature type="compositionally biased region" description="Low complexity" evidence="1">
    <location>
        <begin position="496"/>
        <end position="509"/>
    </location>
</feature>
<feature type="compositionally biased region" description="Low complexity" evidence="1">
    <location>
        <begin position="299"/>
        <end position="314"/>
    </location>
</feature>
<dbReference type="AlphaFoldDB" id="A0A100WY15"/>
<organism evidence="2 3">
    <name type="scientific">Mycolicibacterium fortuitum subsp. acetamidolyticum</name>
    <dbReference type="NCBI Taxonomy" id="144550"/>
    <lineage>
        <taxon>Bacteria</taxon>
        <taxon>Bacillati</taxon>
        <taxon>Actinomycetota</taxon>
        <taxon>Actinomycetes</taxon>
        <taxon>Mycobacteriales</taxon>
        <taxon>Mycobacteriaceae</taxon>
        <taxon>Mycolicibacterium</taxon>
    </lineage>
</organism>
<comment type="caution">
    <text evidence="2">The sequence shown here is derived from an EMBL/GenBank/DDBJ whole genome shotgun (WGS) entry which is preliminary data.</text>
</comment>
<reference evidence="3" key="2">
    <citation type="submission" date="2016-02" db="EMBL/GenBank/DDBJ databases">
        <title>Draft genome sequence of five rapidly growing Mycobacterium species.</title>
        <authorList>
            <person name="Katahira K."/>
            <person name="Gotou Y."/>
            <person name="Iida K."/>
            <person name="Ogura Y."/>
            <person name="Hayashi T."/>
        </authorList>
    </citation>
    <scope>NUCLEOTIDE SEQUENCE [LARGE SCALE GENOMIC DNA]</scope>
    <source>
        <strain evidence="3">JCM6368</strain>
    </source>
</reference>
<dbReference type="RefSeq" id="WP_131809152.1">
    <property type="nucleotide sequence ID" value="NZ_BCSZ01000078.1"/>
</dbReference>
<feature type="region of interest" description="Disordered" evidence="1">
    <location>
        <begin position="196"/>
        <end position="509"/>
    </location>
</feature>
<dbReference type="EMBL" id="BCSZ01000078">
    <property type="protein sequence ID" value="GAT06487.1"/>
    <property type="molecule type" value="Genomic_DNA"/>
</dbReference>
<feature type="compositionally biased region" description="Polar residues" evidence="1">
    <location>
        <begin position="479"/>
        <end position="495"/>
    </location>
</feature>
<evidence type="ECO:0000256" key="1">
    <source>
        <dbReference type="SAM" id="MobiDB-lite"/>
    </source>
</evidence>
<evidence type="ECO:0000313" key="3">
    <source>
        <dbReference type="Proteomes" id="UP000069705"/>
    </source>
</evidence>
<reference evidence="2 3" key="1">
    <citation type="journal article" date="2016" name="Genome Announc.">
        <title>Draft Genome Sequences of Five Rapidly Growing Mycobacterium Species, M. thermoresistibile, M. fortuitum subsp. acetamidolyticum, M. canariasense, M. brisbanense, and M. novocastrense.</title>
        <authorList>
            <person name="Katahira K."/>
            <person name="Ogura Y."/>
            <person name="Gotoh Y."/>
            <person name="Hayashi T."/>
        </authorList>
    </citation>
    <scope>NUCLEOTIDE SEQUENCE [LARGE SCALE GENOMIC DNA]</scope>
    <source>
        <strain evidence="2 3">JCM6368</strain>
    </source>
</reference>
<feature type="compositionally biased region" description="Acidic residues" evidence="1">
    <location>
        <begin position="234"/>
        <end position="246"/>
    </location>
</feature>
<feature type="compositionally biased region" description="Low complexity" evidence="1">
    <location>
        <begin position="420"/>
        <end position="433"/>
    </location>
</feature>
<feature type="compositionally biased region" description="Low complexity" evidence="1">
    <location>
        <begin position="362"/>
        <end position="394"/>
    </location>
</feature>
<evidence type="ECO:0000313" key="2">
    <source>
        <dbReference type="EMBL" id="GAT06487.1"/>
    </source>
</evidence>
<name>A0A100WY15_MYCFO</name>
<accession>A0A100WY15</accession>